<name>A0A1M6CQ99_9FLAO</name>
<dbReference type="InterPro" id="IPR025698">
    <property type="entry name" value="2TM_dom"/>
</dbReference>
<accession>A0A1M6CQ99</accession>
<organism evidence="3 4">
    <name type="scientific">Aquimarina spongiae</name>
    <dbReference type="NCBI Taxonomy" id="570521"/>
    <lineage>
        <taxon>Bacteria</taxon>
        <taxon>Pseudomonadati</taxon>
        <taxon>Bacteroidota</taxon>
        <taxon>Flavobacteriia</taxon>
        <taxon>Flavobacteriales</taxon>
        <taxon>Flavobacteriaceae</taxon>
        <taxon>Aquimarina</taxon>
    </lineage>
</organism>
<sequence length="100" mass="11678">MNDLKDSEAYERAKKKVDAEKGFYSHLTAYVIINIALLLMSIDLDFIFLSWASWKFSLTTPVLWGIGLLIHGICVFGPSMRIFKRWEEDKIKKLMDKDDF</sequence>
<evidence type="ECO:0000256" key="1">
    <source>
        <dbReference type="SAM" id="Phobius"/>
    </source>
</evidence>
<keyword evidence="1" id="KW-0472">Membrane</keyword>
<gene>
    <name evidence="3" type="ORF">SAMN04488508_102226</name>
</gene>
<evidence type="ECO:0000259" key="2">
    <source>
        <dbReference type="Pfam" id="PF13239"/>
    </source>
</evidence>
<dbReference type="Pfam" id="PF13239">
    <property type="entry name" value="2TM"/>
    <property type="match status" value="1"/>
</dbReference>
<keyword evidence="1" id="KW-0812">Transmembrane</keyword>
<reference evidence="4" key="1">
    <citation type="submission" date="2016-11" db="EMBL/GenBank/DDBJ databases">
        <authorList>
            <person name="Varghese N."/>
            <person name="Submissions S."/>
        </authorList>
    </citation>
    <scope>NUCLEOTIDE SEQUENCE [LARGE SCALE GENOMIC DNA]</scope>
    <source>
        <strain evidence="4">DSM 22623</strain>
    </source>
</reference>
<dbReference type="STRING" id="570521.SAMN04488508_102226"/>
<keyword evidence="1" id="KW-1133">Transmembrane helix</keyword>
<evidence type="ECO:0000313" key="4">
    <source>
        <dbReference type="Proteomes" id="UP000184432"/>
    </source>
</evidence>
<keyword evidence="4" id="KW-1185">Reference proteome</keyword>
<protein>
    <submittedName>
        <fullName evidence="3">2TM domain-containing protein</fullName>
    </submittedName>
</protein>
<feature type="transmembrane region" description="Helical" evidence="1">
    <location>
        <begin position="62"/>
        <end position="83"/>
    </location>
</feature>
<dbReference type="EMBL" id="FQYP01000002">
    <property type="protein sequence ID" value="SHI63140.1"/>
    <property type="molecule type" value="Genomic_DNA"/>
</dbReference>
<proteinExistence type="predicted"/>
<dbReference type="RefSeq" id="WP_073314864.1">
    <property type="nucleotide sequence ID" value="NZ_FQYP01000002.1"/>
</dbReference>
<feature type="transmembrane region" description="Helical" evidence="1">
    <location>
        <begin position="22"/>
        <end position="42"/>
    </location>
</feature>
<dbReference type="AlphaFoldDB" id="A0A1M6CQ99"/>
<dbReference type="Proteomes" id="UP000184432">
    <property type="component" value="Unassembled WGS sequence"/>
</dbReference>
<feature type="domain" description="2TM" evidence="2">
    <location>
        <begin position="11"/>
        <end position="96"/>
    </location>
</feature>
<evidence type="ECO:0000313" key="3">
    <source>
        <dbReference type="EMBL" id="SHI63140.1"/>
    </source>
</evidence>